<comment type="cofactor">
    <cofactor evidence="16">
        <name>Mg(2+)</name>
        <dbReference type="ChEBI" id="CHEBI:18420"/>
    </cofactor>
    <text evidence="16">Binds 2 magnesium ions per subunit.</text>
</comment>
<dbReference type="NCBIfam" id="NF002677">
    <property type="entry name" value="PRK02406.1"/>
    <property type="match status" value="1"/>
</dbReference>
<gene>
    <name evidence="16" type="primary">dinB</name>
    <name evidence="19" type="ORF">CJ199_04495</name>
</gene>
<evidence type="ECO:0000256" key="1">
    <source>
        <dbReference type="ARBA" id="ARBA00004496"/>
    </source>
</evidence>
<evidence type="ECO:0000256" key="12">
    <source>
        <dbReference type="ARBA" id="ARBA00023125"/>
    </source>
</evidence>
<dbReference type="PANTHER" id="PTHR11076:SF33">
    <property type="entry name" value="DNA POLYMERASE KAPPA"/>
    <property type="match status" value="1"/>
</dbReference>
<accession>A0A2N6VRA6</accession>
<dbReference type="HAMAP" id="MF_01113">
    <property type="entry name" value="DNApol_IV"/>
    <property type="match status" value="1"/>
</dbReference>
<dbReference type="Gene3D" id="3.30.1490.100">
    <property type="entry name" value="DNA polymerase, Y-family, little finger domain"/>
    <property type="match status" value="1"/>
</dbReference>
<dbReference type="InterPro" id="IPR017961">
    <property type="entry name" value="DNA_pol_Y-fam_little_finger"/>
</dbReference>
<dbReference type="FunFam" id="3.30.1490.100:FF:000004">
    <property type="entry name" value="DNA polymerase IV"/>
    <property type="match status" value="1"/>
</dbReference>
<dbReference type="Pfam" id="PF21999">
    <property type="entry name" value="IMS_HHH_1"/>
    <property type="match status" value="1"/>
</dbReference>
<evidence type="ECO:0000256" key="3">
    <source>
        <dbReference type="ARBA" id="ARBA00022457"/>
    </source>
</evidence>
<dbReference type="SUPFAM" id="SSF100879">
    <property type="entry name" value="Lesion bypass DNA polymerase (Y-family), little finger domain"/>
    <property type="match status" value="1"/>
</dbReference>
<feature type="domain" description="UmuC" evidence="18">
    <location>
        <begin position="25"/>
        <end position="205"/>
    </location>
</feature>
<evidence type="ECO:0000256" key="4">
    <source>
        <dbReference type="ARBA" id="ARBA00022490"/>
    </source>
</evidence>
<keyword evidence="12 16" id="KW-0238">DNA-binding</keyword>
<dbReference type="Pfam" id="PF00817">
    <property type="entry name" value="IMS"/>
    <property type="match status" value="1"/>
</dbReference>
<dbReference type="InterPro" id="IPR043502">
    <property type="entry name" value="DNA/RNA_pol_sf"/>
</dbReference>
<dbReference type="GO" id="GO:0042276">
    <property type="term" value="P:error-prone translesion synthesis"/>
    <property type="evidence" value="ECO:0007669"/>
    <property type="project" value="TreeGrafter"/>
</dbReference>
<keyword evidence="4 16" id="KW-0963">Cytoplasm</keyword>
<dbReference type="PROSITE" id="PS50173">
    <property type="entry name" value="UMUC"/>
    <property type="match status" value="1"/>
</dbReference>
<dbReference type="GO" id="GO:0006261">
    <property type="term" value="P:DNA-templated DNA replication"/>
    <property type="evidence" value="ECO:0007669"/>
    <property type="project" value="UniProtKB-UniRule"/>
</dbReference>
<name>A0A2N6VRA6_9MICO</name>
<keyword evidence="5 16" id="KW-0808">Transferase</keyword>
<dbReference type="EMBL" id="PNHK01000001">
    <property type="protein sequence ID" value="PMD06619.1"/>
    <property type="molecule type" value="Genomic_DNA"/>
</dbReference>
<proteinExistence type="inferred from homology"/>
<dbReference type="OrthoDB" id="9808813at2"/>
<feature type="binding site" evidence="16">
    <location>
        <position position="123"/>
    </location>
    <ligand>
        <name>Mg(2+)</name>
        <dbReference type="ChEBI" id="CHEBI:18420"/>
    </ligand>
</feature>
<dbReference type="Pfam" id="PF11799">
    <property type="entry name" value="IMS_C"/>
    <property type="match status" value="1"/>
</dbReference>
<comment type="similarity">
    <text evidence="2 16">Belongs to the DNA polymerase type-Y family.</text>
</comment>
<evidence type="ECO:0000256" key="8">
    <source>
        <dbReference type="ARBA" id="ARBA00022723"/>
    </source>
</evidence>
<evidence type="ECO:0000256" key="7">
    <source>
        <dbReference type="ARBA" id="ARBA00022705"/>
    </source>
</evidence>
<keyword evidence="8 16" id="KW-0479">Metal-binding</keyword>
<dbReference type="InterPro" id="IPR022880">
    <property type="entry name" value="DNApol_IV"/>
</dbReference>
<sequence length="426" mass="45689">MSRKQLARSGGDLSTLSGDDTGCTTLHVDMDSFFVSVELLDRPDLKGAEVIVGGRAGRGVVVSASYEARAYGVYAGMPMSRALAQCPSAVVIPPSRGLYSQYSARVFDILKTFTNEVHQVSVDEAYIDVASAVRRLGRPGVIAQSMRAQIREATGLAASIGVAHSRVVAKMASARAKPDGMLVVPRAQVAQFLHDMPVEAIPGVGGKTQDKLARYGITTIGQLAACSPDWLNARFGAHGKGLYASAHGEDSRDPNRVRDHSISAEHTFPADIFSIDELELELIRLADTVASRVRKEGKAARTVSLKYRTADFSTFTRSVTLSAPSDVASEFRDALLPALRTLHTRGTGVRLLGVRAADLNDLGEVGRQATLEDTDSGKRDSEIALDAVRNRFGSGAISRASLIRNNPDKTHDAPAHKTDYDSDTEL</sequence>
<feature type="site" description="Substrate discrimination" evidence="16">
    <location>
        <position position="34"/>
    </location>
</feature>
<keyword evidence="6 16" id="KW-0548">Nucleotidyltransferase</keyword>
<evidence type="ECO:0000256" key="10">
    <source>
        <dbReference type="ARBA" id="ARBA00022842"/>
    </source>
</evidence>
<dbReference type="InterPro" id="IPR043128">
    <property type="entry name" value="Rev_trsase/Diguanyl_cyclase"/>
</dbReference>
<evidence type="ECO:0000256" key="2">
    <source>
        <dbReference type="ARBA" id="ARBA00010945"/>
    </source>
</evidence>
<organism evidence="19 20">
    <name type="scientific">Brevibacterium paucivorans</name>
    <dbReference type="NCBI Taxonomy" id="170994"/>
    <lineage>
        <taxon>Bacteria</taxon>
        <taxon>Bacillati</taxon>
        <taxon>Actinomycetota</taxon>
        <taxon>Actinomycetes</taxon>
        <taxon>Micrococcales</taxon>
        <taxon>Brevibacteriaceae</taxon>
        <taxon>Brevibacterium</taxon>
    </lineage>
</organism>
<evidence type="ECO:0000256" key="13">
    <source>
        <dbReference type="ARBA" id="ARBA00023204"/>
    </source>
</evidence>
<comment type="catalytic activity">
    <reaction evidence="15 16">
        <text>DNA(n) + a 2'-deoxyribonucleoside 5'-triphosphate = DNA(n+1) + diphosphate</text>
        <dbReference type="Rhea" id="RHEA:22508"/>
        <dbReference type="Rhea" id="RHEA-COMP:17339"/>
        <dbReference type="Rhea" id="RHEA-COMP:17340"/>
        <dbReference type="ChEBI" id="CHEBI:33019"/>
        <dbReference type="ChEBI" id="CHEBI:61560"/>
        <dbReference type="ChEBI" id="CHEBI:173112"/>
        <dbReference type="EC" id="2.7.7.7"/>
    </reaction>
</comment>
<evidence type="ECO:0000313" key="19">
    <source>
        <dbReference type="EMBL" id="PMD06619.1"/>
    </source>
</evidence>
<comment type="subunit">
    <text evidence="16">Monomer.</text>
</comment>
<evidence type="ECO:0000313" key="20">
    <source>
        <dbReference type="Proteomes" id="UP000235598"/>
    </source>
</evidence>
<evidence type="ECO:0000256" key="9">
    <source>
        <dbReference type="ARBA" id="ARBA00022763"/>
    </source>
</evidence>
<feature type="region of interest" description="Disordered" evidence="17">
    <location>
        <begin position="403"/>
        <end position="426"/>
    </location>
</feature>
<comment type="function">
    <text evidence="14 16">Poorly processive, error-prone DNA polymerase involved in untargeted mutagenesis. Copies undamaged DNA at stalled replication forks, which arise in vivo from mismatched or misaligned primer ends. These misaligned primers can be extended by PolIV. Exhibits no 3'-5' exonuclease (proofreading) activity. May be involved in translesional synthesis, in conjunction with the beta clamp from PolIII.</text>
</comment>
<reference evidence="19 20" key="1">
    <citation type="submission" date="2017-09" db="EMBL/GenBank/DDBJ databases">
        <title>Bacterial strain isolated from the female urinary microbiota.</title>
        <authorList>
            <person name="Thomas-White K."/>
            <person name="Kumar N."/>
            <person name="Forster S."/>
            <person name="Putonti C."/>
            <person name="Lawley T."/>
            <person name="Wolfe A.J."/>
        </authorList>
    </citation>
    <scope>NUCLEOTIDE SEQUENCE [LARGE SCALE GENOMIC DNA]</scope>
    <source>
        <strain evidence="19 20">UMB1301</strain>
    </source>
</reference>
<evidence type="ECO:0000259" key="18">
    <source>
        <dbReference type="PROSITE" id="PS50173"/>
    </source>
</evidence>
<dbReference type="PANTHER" id="PTHR11076">
    <property type="entry name" value="DNA REPAIR POLYMERASE UMUC / TRANSFERASE FAMILY MEMBER"/>
    <property type="match status" value="1"/>
</dbReference>
<dbReference type="Gene3D" id="1.10.150.20">
    <property type="entry name" value="5' to 3' exonuclease, C-terminal subdomain"/>
    <property type="match status" value="1"/>
</dbReference>
<dbReference type="Gene3D" id="3.40.1170.60">
    <property type="match status" value="1"/>
</dbReference>
<evidence type="ECO:0000256" key="14">
    <source>
        <dbReference type="ARBA" id="ARBA00025589"/>
    </source>
</evidence>
<keyword evidence="7 16" id="KW-0235">DNA replication</keyword>
<dbReference type="Proteomes" id="UP000235598">
    <property type="component" value="Unassembled WGS sequence"/>
</dbReference>
<evidence type="ECO:0000256" key="6">
    <source>
        <dbReference type="ARBA" id="ARBA00022695"/>
    </source>
</evidence>
<dbReference type="CDD" id="cd03586">
    <property type="entry name" value="PolY_Pol_IV_kappa"/>
    <property type="match status" value="1"/>
</dbReference>
<keyword evidence="3 16" id="KW-0515">Mutator protein</keyword>
<evidence type="ECO:0000256" key="16">
    <source>
        <dbReference type="HAMAP-Rule" id="MF_01113"/>
    </source>
</evidence>
<dbReference type="GO" id="GO:0000287">
    <property type="term" value="F:magnesium ion binding"/>
    <property type="evidence" value="ECO:0007669"/>
    <property type="project" value="UniProtKB-UniRule"/>
</dbReference>
<dbReference type="RefSeq" id="WP_102238261.1">
    <property type="nucleotide sequence ID" value="NZ_PNHK01000001.1"/>
</dbReference>
<dbReference type="Gene3D" id="3.30.70.270">
    <property type="match status" value="1"/>
</dbReference>
<evidence type="ECO:0000256" key="17">
    <source>
        <dbReference type="SAM" id="MobiDB-lite"/>
    </source>
</evidence>
<evidence type="ECO:0000256" key="5">
    <source>
        <dbReference type="ARBA" id="ARBA00022679"/>
    </source>
</evidence>
<feature type="binding site" evidence="16">
    <location>
        <position position="29"/>
    </location>
    <ligand>
        <name>Mg(2+)</name>
        <dbReference type="ChEBI" id="CHEBI:18420"/>
    </ligand>
</feature>
<dbReference type="GO" id="GO:0003684">
    <property type="term" value="F:damaged DNA binding"/>
    <property type="evidence" value="ECO:0007669"/>
    <property type="project" value="InterPro"/>
</dbReference>
<evidence type="ECO:0000256" key="15">
    <source>
        <dbReference type="ARBA" id="ARBA00049244"/>
    </source>
</evidence>
<feature type="active site" evidence="16">
    <location>
        <position position="124"/>
    </location>
</feature>
<dbReference type="SUPFAM" id="SSF56672">
    <property type="entry name" value="DNA/RNA polymerases"/>
    <property type="match status" value="1"/>
</dbReference>
<keyword evidence="11 16" id="KW-0239">DNA-directed DNA polymerase</keyword>
<dbReference type="InterPro" id="IPR053848">
    <property type="entry name" value="IMS_HHH_1"/>
</dbReference>
<dbReference type="InterPro" id="IPR050116">
    <property type="entry name" value="DNA_polymerase-Y"/>
</dbReference>
<keyword evidence="9 16" id="KW-0227">DNA damage</keyword>
<dbReference type="GO" id="GO:0003887">
    <property type="term" value="F:DNA-directed DNA polymerase activity"/>
    <property type="evidence" value="ECO:0007669"/>
    <property type="project" value="UniProtKB-UniRule"/>
</dbReference>
<protein>
    <recommendedName>
        <fullName evidence="16">DNA polymerase IV</fullName>
        <shortName evidence="16">Pol IV</shortName>
        <ecNumber evidence="16">2.7.7.7</ecNumber>
    </recommendedName>
</protein>
<dbReference type="InterPro" id="IPR001126">
    <property type="entry name" value="UmuC"/>
</dbReference>
<dbReference type="GO" id="GO:0005829">
    <property type="term" value="C:cytosol"/>
    <property type="evidence" value="ECO:0007669"/>
    <property type="project" value="TreeGrafter"/>
</dbReference>
<comment type="caution">
    <text evidence="19">The sequence shown here is derived from an EMBL/GenBank/DDBJ whole genome shotgun (WGS) entry which is preliminary data.</text>
</comment>
<keyword evidence="10 16" id="KW-0460">Magnesium</keyword>
<feature type="compositionally biased region" description="Basic and acidic residues" evidence="17">
    <location>
        <begin position="406"/>
        <end position="420"/>
    </location>
</feature>
<dbReference type="EC" id="2.7.7.7" evidence="16"/>
<evidence type="ECO:0000256" key="11">
    <source>
        <dbReference type="ARBA" id="ARBA00022932"/>
    </source>
</evidence>
<dbReference type="AlphaFoldDB" id="A0A2N6VRA6"/>
<dbReference type="InterPro" id="IPR036775">
    <property type="entry name" value="DNA_pol_Y-fam_lit_finger_sf"/>
</dbReference>
<comment type="subcellular location">
    <subcellularLocation>
        <location evidence="1 16">Cytoplasm</location>
    </subcellularLocation>
</comment>
<dbReference type="GO" id="GO:0009432">
    <property type="term" value="P:SOS response"/>
    <property type="evidence" value="ECO:0007669"/>
    <property type="project" value="TreeGrafter"/>
</dbReference>
<dbReference type="GO" id="GO:0006281">
    <property type="term" value="P:DNA repair"/>
    <property type="evidence" value="ECO:0007669"/>
    <property type="project" value="UniProtKB-UniRule"/>
</dbReference>
<keyword evidence="13 16" id="KW-0234">DNA repair</keyword>